<dbReference type="InterPro" id="IPR000914">
    <property type="entry name" value="SBP_5_dom"/>
</dbReference>
<dbReference type="Gene3D" id="3.40.190.10">
    <property type="entry name" value="Periplasmic binding protein-like II"/>
    <property type="match status" value="1"/>
</dbReference>
<name>A0ABX2EF92_9BURK</name>
<dbReference type="SUPFAM" id="SSF53850">
    <property type="entry name" value="Periplasmic binding protein-like II"/>
    <property type="match status" value="1"/>
</dbReference>
<evidence type="ECO:0000313" key="2">
    <source>
        <dbReference type="EMBL" id="NRF67273.1"/>
    </source>
</evidence>
<keyword evidence="3" id="KW-1185">Reference proteome</keyword>
<comment type="caution">
    <text evidence="2">The sequence shown here is derived from an EMBL/GenBank/DDBJ whole genome shotgun (WGS) entry which is preliminary data.</text>
</comment>
<dbReference type="PANTHER" id="PTHR30290">
    <property type="entry name" value="PERIPLASMIC BINDING COMPONENT OF ABC TRANSPORTER"/>
    <property type="match status" value="1"/>
</dbReference>
<dbReference type="PROSITE" id="PS51318">
    <property type="entry name" value="TAT"/>
    <property type="match status" value="1"/>
</dbReference>
<sequence>MHEDQLRAALRAVAAGALPRRRFIAQLIAAGVPLPLAAALLAQAGPARAQSPFVYKPTRRGGGGVLRILMWQGPTHLNQHFGSGAKDTFGARMFCEPLARYDREGNLEALLAAEVPTLANGGVARDGLSVTWKLKRGVTWHDGEPFTADDVVTTWEFTRHPDTGAFTFGTYAPVKLVRKLDTHTVRLEFDKPTPAWAEAFVLSVVLPHKHFAPYIGAKSRDAPANFKPVGTGPYRFVEFRPGDMLRGELNPAYHLPNRPHFDAFEIKGGGDAVSAARAVMQSGDYDVGWNLQVEDDVLTRIERGGRGRMDFAPGGDIEYLLLNHADPWKEVDGERSHPSTRHPFLLDPAVREALAHLVDRDAIQRVIYGRAGVPTSNFLNNPAAFNSRRAGPGFDLAKANALLDAGGWVRGGDGVRAKGGQRLKMLFQTSASAPRQKTQAIIKHSAQAAGIEMELKAVTPAVFFGGDIANPDTNTKFYADLQMFTVTRAGPDPGRFMELFCSWLVASKANKWNGRNITRWRNDDYDRTFRAAEGEVDPVKRAALLIRLNDIVCNDHAIVPIVVRPKPTALANSLQASIGGWGSEAASVHDWYRG</sequence>
<dbReference type="PANTHER" id="PTHR30290:SF65">
    <property type="entry name" value="MONOACYL PHOSPHATIDYLINOSITOL TETRAMANNOSIDE-BINDING PROTEIN LPQW-RELATED"/>
    <property type="match status" value="1"/>
</dbReference>
<dbReference type="CDD" id="cd08513">
    <property type="entry name" value="PBP2_thermophilic_Hb8_like"/>
    <property type="match status" value="1"/>
</dbReference>
<proteinExistence type="predicted"/>
<feature type="domain" description="Solute-binding protein family 5" evidence="1">
    <location>
        <begin position="115"/>
        <end position="502"/>
    </location>
</feature>
<dbReference type="InterPro" id="IPR039424">
    <property type="entry name" value="SBP_5"/>
</dbReference>
<dbReference type="EMBL" id="JABRWJ010000003">
    <property type="protein sequence ID" value="NRF67273.1"/>
    <property type="molecule type" value="Genomic_DNA"/>
</dbReference>
<dbReference type="Gene3D" id="3.10.105.10">
    <property type="entry name" value="Dipeptide-binding Protein, Domain 3"/>
    <property type="match status" value="1"/>
</dbReference>
<evidence type="ECO:0000313" key="3">
    <source>
        <dbReference type="Proteomes" id="UP000737171"/>
    </source>
</evidence>
<evidence type="ECO:0000259" key="1">
    <source>
        <dbReference type="Pfam" id="PF00496"/>
    </source>
</evidence>
<dbReference type="Pfam" id="PF00496">
    <property type="entry name" value="SBP_bac_5"/>
    <property type="match status" value="1"/>
</dbReference>
<reference evidence="2 3" key="1">
    <citation type="submission" date="2020-05" db="EMBL/GenBank/DDBJ databases">
        <title>Aquincola sp. isolate from soil.</title>
        <authorList>
            <person name="Han J."/>
            <person name="Kim D.-U."/>
        </authorList>
    </citation>
    <scope>NUCLEOTIDE SEQUENCE [LARGE SCALE GENOMIC DNA]</scope>
    <source>
        <strain evidence="2 3">S2</strain>
    </source>
</reference>
<accession>A0ABX2EF92</accession>
<protein>
    <submittedName>
        <fullName evidence="2">Peptide ABC transporter substrate-binding protein</fullName>
    </submittedName>
</protein>
<dbReference type="InterPro" id="IPR006311">
    <property type="entry name" value="TAT_signal"/>
</dbReference>
<dbReference type="Proteomes" id="UP000737171">
    <property type="component" value="Unassembled WGS sequence"/>
</dbReference>
<gene>
    <name evidence="2" type="ORF">HLB44_09785</name>
</gene>
<dbReference type="PIRSF" id="PIRSF002741">
    <property type="entry name" value="MppA"/>
    <property type="match status" value="1"/>
</dbReference>
<organism evidence="2 3">
    <name type="scientific">Pseudaquabacterium terrae</name>
    <dbReference type="NCBI Taxonomy" id="2732868"/>
    <lineage>
        <taxon>Bacteria</taxon>
        <taxon>Pseudomonadati</taxon>
        <taxon>Pseudomonadota</taxon>
        <taxon>Betaproteobacteria</taxon>
        <taxon>Burkholderiales</taxon>
        <taxon>Sphaerotilaceae</taxon>
        <taxon>Pseudaquabacterium</taxon>
    </lineage>
</organism>
<dbReference type="InterPro" id="IPR030678">
    <property type="entry name" value="Peptide/Ni-bd"/>
</dbReference>